<dbReference type="PROSITE" id="PS50600">
    <property type="entry name" value="ULP_PROTEASE"/>
    <property type="match status" value="1"/>
</dbReference>
<reference evidence="6" key="1">
    <citation type="submission" date="2023-03" db="EMBL/GenBank/DDBJ databases">
        <authorList>
            <person name="Julca I."/>
        </authorList>
    </citation>
    <scope>NUCLEOTIDE SEQUENCE</scope>
</reference>
<evidence type="ECO:0000313" key="6">
    <source>
        <dbReference type="EMBL" id="CAI9099171.1"/>
    </source>
</evidence>
<keyword evidence="7" id="KW-1185">Reference proteome</keyword>
<accession>A0AAV1CV99</accession>
<sequence>MIGQDPQSISSEDSVKKFETRMTPNHLFQLISEINKPTDLKEEPDATGAKEVPLNGKNVLDIKQEDVVAVLGLPCGPKPVEEFKQNDAAITDHAEMVDAFKKRMGYSNKFLPTRSTAAQLIAGQKDFGDHFKQDFLVFVVSIFLHGNTSSRITMNILKSLVNINEVTQYNWCQYVIDALVKGCKSHHDGKPFTGPITFFLDLAALYEKFYQLIITMSKTVLDIREKKMELKIEPDEQAKQTIKILTDAMVSMSRKMPPPSGLEQLSQTNDEASLAVGKFVPTSKEVVIDEQQTQPQGAQGLDQLSQTNDENFLPVGKSVPTSKEVVVDEQQTQPQEHAMNISTTEKKRSHQDSIGRDSGVTSTYTKRSRSTGTRKRKVFKDPTIPHFNLGIYSSQEDSYETTQEKNTQEDITGSVDLDKDVNETIEAEEYPVPSAFDETKNPTPSIDEIIRRASAPASESLNDTKKLEIIVAVVEQVEKNPKVVEAVPLSIIPPDWNIASTTGGLLMLDKNECTTPPPAISKKADVLNEGLIKTVEKILNENLRGEIHQEYRLPEWFRSPFMLQKKNKKKFIQLTEEKKKMTQEEALLIDFALLQRQEEIVKSGNFLFEFGKIVWADKTAFYSTREGTWIENSIIDAWAVILNKEEAKSDSPRQIFFGVSSFDTISRYNQPGSNKEELEFIFYERLALELEEQGLSVASLIAAKAIYFPVHNRDHYFLYVLLVEEKKVLAFNNLHAKDLDYYKPTKDLLFRFFQMYLQCVFPHIELVTAQYTLTEVTLPSHKDKTSNAEDCGIYTMHHMECYDGGEYEDGTTLDFYTGNIKEYRWKYMLKILMHPSNKNKDKILEAMHQFYTNIAEEEQKEIPDHVDLSSKSYYNDRKIHGWVK</sequence>
<dbReference type="SUPFAM" id="SSF54001">
    <property type="entry name" value="Cysteine proteinases"/>
    <property type="match status" value="1"/>
</dbReference>
<evidence type="ECO:0000313" key="7">
    <source>
        <dbReference type="Proteomes" id="UP001161247"/>
    </source>
</evidence>
<dbReference type="PANTHER" id="PTHR34835">
    <property type="entry name" value="OS07G0283600 PROTEIN-RELATED"/>
    <property type="match status" value="1"/>
</dbReference>
<feature type="compositionally biased region" description="Polar residues" evidence="4">
    <location>
        <begin position="391"/>
        <end position="401"/>
    </location>
</feature>
<keyword evidence="3" id="KW-0378">Hydrolase</keyword>
<feature type="compositionally biased region" description="Polar residues" evidence="4">
    <location>
        <begin position="329"/>
        <end position="343"/>
    </location>
</feature>
<evidence type="ECO:0000259" key="5">
    <source>
        <dbReference type="PROSITE" id="PS50600"/>
    </source>
</evidence>
<evidence type="ECO:0000256" key="3">
    <source>
        <dbReference type="ARBA" id="ARBA00022801"/>
    </source>
</evidence>
<dbReference type="PANTHER" id="PTHR34835:SF34">
    <property type="entry name" value="OS08G0555500 PROTEIN"/>
    <property type="match status" value="1"/>
</dbReference>
<comment type="similarity">
    <text evidence="1">Belongs to the peptidase C48 family.</text>
</comment>
<dbReference type="Gene3D" id="3.40.395.10">
    <property type="entry name" value="Adenoviral Proteinase, Chain A"/>
    <property type="match status" value="1"/>
</dbReference>
<evidence type="ECO:0000256" key="4">
    <source>
        <dbReference type="SAM" id="MobiDB-lite"/>
    </source>
</evidence>
<dbReference type="InterPro" id="IPR003653">
    <property type="entry name" value="Peptidase_C48_C"/>
</dbReference>
<proteinExistence type="inferred from homology"/>
<dbReference type="Proteomes" id="UP001161247">
    <property type="component" value="Chromosome 3"/>
</dbReference>
<dbReference type="InterPro" id="IPR038765">
    <property type="entry name" value="Papain-like_cys_pep_sf"/>
</dbReference>
<dbReference type="GO" id="GO:0006508">
    <property type="term" value="P:proteolysis"/>
    <property type="evidence" value="ECO:0007669"/>
    <property type="project" value="UniProtKB-KW"/>
</dbReference>
<gene>
    <name evidence="6" type="ORF">OLC1_LOCUS9243</name>
</gene>
<keyword evidence="2" id="KW-0645">Protease</keyword>
<dbReference type="AlphaFoldDB" id="A0AAV1CV99"/>
<organism evidence="6 7">
    <name type="scientific">Oldenlandia corymbosa var. corymbosa</name>
    <dbReference type="NCBI Taxonomy" id="529605"/>
    <lineage>
        <taxon>Eukaryota</taxon>
        <taxon>Viridiplantae</taxon>
        <taxon>Streptophyta</taxon>
        <taxon>Embryophyta</taxon>
        <taxon>Tracheophyta</taxon>
        <taxon>Spermatophyta</taxon>
        <taxon>Magnoliopsida</taxon>
        <taxon>eudicotyledons</taxon>
        <taxon>Gunneridae</taxon>
        <taxon>Pentapetalae</taxon>
        <taxon>asterids</taxon>
        <taxon>lamiids</taxon>
        <taxon>Gentianales</taxon>
        <taxon>Rubiaceae</taxon>
        <taxon>Rubioideae</taxon>
        <taxon>Spermacoceae</taxon>
        <taxon>Hedyotis-Oldenlandia complex</taxon>
        <taxon>Oldenlandia</taxon>
    </lineage>
</organism>
<feature type="region of interest" description="Disordered" evidence="4">
    <location>
        <begin position="310"/>
        <end position="412"/>
    </location>
</feature>
<feature type="compositionally biased region" description="Basic residues" evidence="4">
    <location>
        <begin position="366"/>
        <end position="378"/>
    </location>
</feature>
<dbReference type="EMBL" id="OX459120">
    <property type="protein sequence ID" value="CAI9099171.1"/>
    <property type="molecule type" value="Genomic_DNA"/>
</dbReference>
<feature type="domain" description="Ubiquitin-like protease family profile" evidence="5">
    <location>
        <begin position="614"/>
        <end position="802"/>
    </location>
</feature>
<evidence type="ECO:0000256" key="2">
    <source>
        <dbReference type="ARBA" id="ARBA00022670"/>
    </source>
</evidence>
<evidence type="ECO:0000256" key="1">
    <source>
        <dbReference type="ARBA" id="ARBA00005234"/>
    </source>
</evidence>
<feature type="compositionally biased region" description="Basic and acidic residues" evidence="4">
    <location>
        <begin position="344"/>
        <end position="355"/>
    </location>
</feature>
<name>A0AAV1CV99_OLDCO</name>
<dbReference type="GO" id="GO:0008234">
    <property type="term" value="F:cysteine-type peptidase activity"/>
    <property type="evidence" value="ECO:0007669"/>
    <property type="project" value="InterPro"/>
</dbReference>
<protein>
    <submittedName>
        <fullName evidence="6">OLC1v1035952C1</fullName>
    </submittedName>
</protein>